<evidence type="ECO:0000313" key="1">
    <source>
        <dbReference type="EMBL" id="CAB0001573.1"/>
    </source>
</evidence>
<name>A0A6H5GEL9_9HEMI</name>
<protein>
    <submittedName>
        <fullName evidence="1">Uncharacterized protein</fullName>
    </submittedName>
</protein>
<evidence type="ECO:0000313" key="2">
    <source>
        <dbReference type="Proteomes" id="UP000479000"/>
    </source>
</evidence>
<dbReference type="AlphaFoldDB" id="A0A6H5GEL9"/>
<gene>
    <name evidence="1" type="ORF">NTEN_LOCUS7360</name>
</gene>
<sequence length="104" mass="11183">MSTVQRPPAAVCCLPSLVRCPPSPVRDPSAAVRCPPGHRPPRGFCSIQGDDYGENTGNSDSLCFAEVKGRTMERPLTVCNGDGGQIRPVYKNLIIFPLRKAESA</sequence>
<dbReference type="EMBL" id="CADCXU010011132">
    <property type="protein sequence ID" value="CAB0001573.1"/>
    <property type="molecule type" value="Genomic_DNA"/>
</dbReference>
<feature type="non-terminal residue" evidence="1">
    <location>
        <position position="104"/>
    </location>
</feature>
<keyword evidence="2" id="KW-1185">Reference proteome</keyword>
<reference evidence="1 2" key="1">
    <citation type="submission" date="2020-02" db="EMBL/GenBank/DDBJ databases">
        <authorList>
            <person name="Ferguson B K."/>
        </authorList>
    </citation>
    <scope>NUCLEOTIDE SEQUENCE [LARGE SCALE GENOMIC DNA]</scope>
</reference>
<accession>A0A6H5GEL9</accession>
<proteinExistence type="predicted"/>
<organism evidence="1 2">
    <name type="scientific">Nesidiocoris tenuis</name>
    <dbReference type="NCBI Taxonomy" id="355587"/>
    <lineage>
        <taxon>Eukaryota</taxon>
        <taxon>Metazoa</taxon>
        <taxon>Ecdysozoa</taxon>
        <taxon>Arthropoda</taxon>
        <taxon>Hexapoda</taxon>
        <taxon>Insecta</taxon>
        <taxon>Pterygota</taxon>
        <taxon>Neoptera</taxon>
        <taxon>Paraneoptera</taxon>
        <taxon>Hemiptera</taxon>
        <taxon>Heteroptera</taxon>
        <taxon>Panheteroptera</taxon>
        <taxon>Cimicomorpha</taxon>
        <taxon>Miridae</taxon>
        <taxon>Dicyphina</taxon>
        <taxon>Nesidiocoris</taxon>
    </lineage>
</organism>
<dbReference type="Proteomes" id="UP000479000">
    <property type="component" value="Unassembled WGS sequence"/>
</dbReference>